<evidence type="ECO:0000313" key="10">
    <source>
        <dbReference type="Proteomes" id="UP000037122"/>
    </source>
</evidence>
<dbReference type="Pfam" id="PF11788">
    <property type="entry name" value="MRP-L46"/>
    <property type="match status" value="1"/>
</dbReference>
<dbReference type="VEuPathDB" id="FungiDB:CJJ09_004308"/>
<dbReference type="CDD" id="cd04661">
    <property type="entry name" value="NUDIX_MRP_L46"/>
    <property type="match status" value="1"/>
</dbReference>
<evidence type="ECO:0000256" key="2">
    <source>
        <dbReference type="ARBA" id="ARBA00009070"/>
    </source>
</evidence>
<dbReference type="Gene3D" id="3.90.79.10">
    <property type="entry name" value="Nucleoside Triphosphate Pyrophosphohydrolase"/>
    <property type="match status" value="1"/>
</dbReference>
<evidence type="ECO:0000256" key="7">
    <source>
        <dbReference type="ARBA" id="ARBA00035190"/>
    </source>
</evidence>
<accession>A0A0L0P743</accession>
<proteinExistence type="inferred from homology"/>
<dbReference type="VEuPathDB" id="FungiDB:CJJ07_000469"/>
<dbReference type="VEuPathDB" id="FungiDB:QG37_01194"/>
<feature type="domain" description="Large ribosomal subunit protein mL46 N-terminal" evidence="8">
    <location>
        <begin position="20"/>
        <end position="140"/>
    </location>
</feature>
<dbReference type="VEuPathDB" id="FungiDB:B9J08_005046"/>
<dbReference type="VEuPathDB" id="FungiDB:CJI96_0003836"/>
<dbReference type="GO" id="GO:0003735">
    <property type="term" value="F:structural constituent of ribosome"/>
    <property type="evidence" value="ECO:0007669"/>
    <property type="project" value="InterPro"/>
</dbReference>
<organism evidence="9 10">
    <name type="scientific">Candidozyma auris</name>
    <name type="common">Yeast</name>
    <name type="synonym">Candida auris</name>
    <dbReference type="NCBI Taxonomy" id="498019"/>
    <lineage>
        <taxon>Eukaryota</taxon>
        <taxon>Fungi</taxon>
        <taxon>Dikarya</taxon>
        <taxon>Ascomycota</taxon>
        <taxon>Saccharomycotina</taxon>
        <taxon>Pichiomycetes</taxon>
        <taxon>Metschnikowiaceae</taxon>
        <taxon>Candidozyma</taxon>
    </lineage>
</organism>
<dbReference type="PANTHER" id="PTHR13124">
    <property type="entry name" value="39S RIBOSOMAL PROTEIN L46, MITOCHONDRIAL PRECURSOR-RELATED"/>
    <property type="match status" value="1"/>
</dbReference>
<keyword evidence="4" id="KW-0689">Ribosomal protein</keyword>
<dbReference type="InterPro" id="IPR040008">
    <property type="entry name" value="Ribosomal_mL46"/>
</dbReference>
<dbReference type="AlphaFoldDB" id="A0A0L0P743"/>
<evidence type="ECO:0000256" key="6">
    <source>
        <dbReference type="ARBA" id="ARBA00023274"/>
    </source>
</evidence>
<dbReference type="EMBL" id="LGST01000008">
    <property type="protein sequence ID" value="KNE01851.1"/>
    <property type="molecule type" value="Genomic_DNA"/>
</dbReference>
<dbReference type="InterPro" id="IPR021757">
    <property type="entry name" value="Ribosomal_mL46_N"/>
</dbReference>
<comment type="similarity">
    <text evidence="2">Belongs to the mitochondrion-specific ribosomal protein mL46 family.</text>
</comment>
<dbReference type="PANTHER" id="PTHR13124:SF12">
    <property type="entry name" value="LARGE RIBOSOMAL SUBUNIT PROTEIN ML46"/>
    <property type="match status" value="1"/>
</dbReference>
<sequence>MLGTSVKTMIRCYSTEAAPAIRSTLLLSRNPVITADMPAFQKQYYRYQKELWKRLMWTFPKWFFFRPGTVAELKFREINKKPIHDNPNIEFIGGRPDVQHDRDRRFKQEIKLPQTYDDKLKPIDELSKRIVPNSRTTEADKKNDMMSLERKLSRTLYLLVSEDGKLWNFPSFANEDLPLHKTAEAGVISLAGDQFNYFNVSKTPCHVHNSGNDKLFFIKLHILLGKFEVKNPATKHLWLTKEEVGEHLEEKYFQEIEHLLSDI</sequence>
<evidence type="ECO:0000256" key="4">
    <source>
        <dbReference type="ARBA" id="ARBA00022980"/>
    </source>
</evidence>
<evidence type="ECO:0000256" key="1">
    <source>
        <dbReference type="ARBA" id="ARBA00004173"/>
    </source>
</evidence>
<reference evidence="10" key="1">
    <citation type="journal article" date="2015" name="BMC Genomics">
        <title>Draft genome of a commonly misdiagnosed multidrug resistant pathogen Candida auris.</title>
        <authorList>
            <person name="Chatterjee S."/>
            <person name="Alampalli S.V."/>
            <person name="Nageshan R.K."/>
            <person name="Chettiar S.T."/>
            <person name="Joshi S."/>
            <person name="Tatu U.S."/>
        </authorList>
    </citation>
    <scope>NUCLEOTIDE SEQUENCE [LARGE SCALE GENOMIC DNA]</scope>
    <source>
        <strain evidence="10">6684</strain>
    </source>
</reference>
<protein>
    <recommendedName>
        <fullName evidence="7">Large ribosomal subunit protein mL46</fullName>
    </recommendedName>
</protein>
<evidence type="ECO:0000256" key="3">
    <source>
        <dbReference type="ARBA" id="ARBA00022946"/>
    </source>
</evidence>
<gene>
    <name evidence="9" type="ORF">QG37_01194</name>
</gene>
<keyword evidence="3" id="KW-0809">Transit peptide</keyword>
<dbReference type="Proteomes" id="UP000037122">
    <property type="component" value="Unassembled WGS sequence"/>
</dbReference>
<comment type="caution">
    <text evidence="9">The sequence shown here is derived from an EMBL/GenBank/DDBJ whole genome shotgun (WGS) entry which is preliminary data.</text>
</comment>
<name>A0A0L0P743_CANAR</name>
<keyword evidence="6" id="KW-0687">Ribonucleoprotein</keyword>
<dbReference type="GO" id="GO:0005762">
    <property type="term" value="C:mitochondrial large ribosomal subunit"/>
    <property type="evidence" value="ECO:0007669"/>
    <property type="project" value="TreeGrafter"/>
</dbReference>
<dbReference type="VEuPathDB" id="FungiDB:CJI97_005130"/>
<keyword evidence="5" id="KW-0496">Mitochondrion</keyword>
<evidence type="ECO:0000256" key="5">
    <source>
        <dbReference type="ARBA" id="ARBA00023128"/>
    </source>
</evidence>
<comment type="subcellular location">
    <subcellularLocation>
        <location evidence="1">Mitochondrion</location>
    </subcellularLocation>
</comment>
<evidence type="ECO:0000313" key="9">
    <source>
        <dbReference type="EMBL" id="KNE01851.1"/>
    </source>
</evidence>
<dbReference type="InterPro" id="IPR033650">
    <property type="entry name" value="Ribosomal_mL46_NUDIX"/>
</dbReference>
<evidence type="ECO:0000259" key="8">
    <source>
        <dbReference type="Pfam" id="PF11788"/>
    </source>
</evidence>